<name>A0AAV1FZ62_XYRNO</name>
<keyword evidence="1" id="KW-0732">Signal</keyword>
<evidence type="ECO:0000313" key="3">
    <source>
        <dbReference type="Proteomes" id="UP001178508"/>
    </source>
</evidence>
<dbReference type="AlphaFoldDB" id="A0AAV1FZ62"/>
<reference evidence="2" key="1">
    <citation type="submission" date="2023-08" db="EMBL/GenBank/DDBJ databases">
        <authorList>
            <person name="Alioto T."/>
            <person name="Alioto T."/>
            <person name="Gomez Garrido J."/>
        </authorList>
    </citation>
    <scope>NUCLEOTIDE SEQUENCE</scope>
</reference>
<feature type="chain" id="PRO_5043740574" evidence="1">
    <location>
        <begin position="27"/>
        <end position="142"/>
    </location>
</feature>
<protein>
    <submittedName>
        <fullName evidence="2">Uncharacterized protein LOC117520992</fullName>
    </submittedName>
</protein>
<proteinExistence type="predicted"/>
<sequence>MSILFPRMIWLIALLILGLVAAPASPNIIESGPDSGFVLRDEPGLLITDCRLHTEMVFVRLNPKEVLWKNVPVTAQLTSWAGTHWSREVVSHAESDITYMLEQLQKFTVTHSELIGSNRRSKRFIGGLLTAARVTHAKQLEG</sequence>
<dbReference type="EMBL" id="OY660873">
    <property type="protein sequence ID" value="CAJ1066378.1"/>
    <property type="molecule type" value="Genomic_DNA"/>
</dbReference>
<dbReference type="Proteomes" id="UP001178508">
    <property type="component" value="Chromosome 10"/>
</dbReference>
<accession>A0AAV1FZ62</accession>
<feature type="signal peptide" evidence="1">
    <location>
        <begin position="1"/>
        <end position="26"/>
    </location>
</feature>
<organism evidence="2 3">
    <name type="scientific">Xyrichtys novacula</name>
    <name type="common">Pearly razorfish</name>
    <name type="synonym">Hemipteronotus novacula</name>
    <dbReference type="NCBI Taxonomy" id="13765"/>
    <lineage>
        <taxon>Eukaryota</taxon>
        <taxon>Metazoa</taxon>
        <taxon>Chordata</taxon>
        <taxon>Craniata</taxon>
        <taxon>Vertebrata</taxon>
        <taxon>Euteleostomi</taxon>
        <taxon>Actinopterygii</taxon>
        <taxon>Neopterygii</taxon>
        <taxon>Teleostei</taxon>
        <taxon>Neoteleostei</taxon>
        <taxon>Acanthomorphata</taxon>
        <taxon>Eupercaria</taxon>
        <taxon>Labriformes</taxon>
        <taxon>Labridae</taxon>
        <taxon>Xyrichtys</taxon>
    </lineage>
</organism>
<evidence type="ECO:0000256" key="1">
    <source>
        <dbReference type="SAM" id="SignalP"/>
    </source>
</evidence>
<evidence type="ECO:0000313" key="2">
    <source>
        <dbReference type="EMBL" id="CAJ1066378.1"/>
    </source>
</evidence>
<keyword evidence="3" id="KW-1185">Reference proteome</keyword>
<gene>
    <name evidence="2" type="ORF">XNOV1_A032141</name>
</gene>